<evidence type="ECO:0000256" key="1">
    <source>
        <dbReference type="ARBA" id="ARBA00022491"/>
    </source>
</evidence>
<keyword evidence="2" id="KW-0805">Transcription regulation</keyword>
<dbReference type="CDD" id="cd07377">
    <property type="entry name" value="WHTH_GntR"/>
    <property type="match status" value="1"/>
</dbReference>
<dbReference type="Proteomes" id="UP000325218">
    <property type="component" value="Unassembled WGS sequence"/>
</dbReference>
<feature type="domain" description="HTH gntR-type" evidence="5">
    <location>
        <begin position="3"/>
        <end position="71"/>
    </location>
</feature>
<evidence type="ECO:0000256" key="2">
    <source>
        <dbReference type="ARBA" id="ARBA00023015"/>
    </source>
</evidence>
<dbReference type="Pfam" id="PF00392">
    <property type="entry name" value="GntR"/>
    <property type="match status" value="1"/>
</dbReference>
<dbReference type="PRINTS" id="PR00035">
    <property type="entry name" value="HTHGNTR"/>
</dbReference>
<name>A0A5D0CRX9_9BACL</name>
<protein>
    <submittedName>
        <fullName evidence="6">GntR family transcriptional regulator</fullName>
    </submittedName>
</protein>
<dbReference type="RefSeq" id="WP_148451348.1">
    <property type="nucleotide sequence ID" value="NZ_VSDO01000002.1"/>
</dbReference>
<dbReference type="FunFam" id="1.10.10.10:FF:000079">
    <property type="entry name" value="GntR family transcriptional regulator"/>
    <property type="match status" value="1"/>
</dbReference>
<dbReference type="GO" id="GO:0003700">
    <property type="term" value="F:DNA-binding transcription factor activity"/>
    <property type="evidence" value="ECO:0007669"/>
    <property type="project" value="InterPro"/>
</dbReference>
<accession>A0A5D0CRX9</accession>
<keyword evidence="3" id="KW-0238">DNA-binding</keyword>
<evidence type="ECO:0000259" key="5">
    <source>
        <dbReference type="PROSITE" id="PS50949"/>
    </source>
</evidence>
<dbReference type="Gene3D" id="3.40.50.2300">
    <property type="match status" value="2"/>
</dbReference>
<reference evidence="6 7" key="1">
    <citation type="submission" date="2019-08" db="EMBL/GenBank/DDBJ databases">
        <title>Genome sequencing of Paenibacillus faecis DSM 23593(T).</title>
        <authorList>
            <person name="Kook J.-K."/>
            <person name="Park S.-N."/>
            <person name="Lim Y.K."/>
        </authorList>
    </citation>
    <scope>NUCLEOTIDE SEQUENCE [LARGE SCALE GENOMIC DNA]</scope>
    <source>
        <strain evidence="6 7">DSM 23593</strain>
    </source>
</reference>
<dbReference type="CDD" id="cd06267">
    <property type="entry name" value="PBP1_LacI_sugar_binding-like"/>
    <property type="match status" value="1"/>
</dbReference>
<dbReference type="PROSITE" id="PS50949">
    <property type="entry name" value="HTH_GNTR"/>
    <property type="match status" value="1"/>
</dbReference>
<organism evidence="6 7">
    <name type="scientific">Paenibacillus faecis</name>
    <dbReference type="NCBI Taxonomy" id="862114"/>
    <lineage>
        <taxon>Bacteria</taxon>
        <taxon>Bacillati</taxon>
        <taxon>Bacillota</taxon>
        <taxon>Bacilli</taxon>
        <taxon>Bacillales</taxon>
        <taxon>Paenibacillaceae</taxon>
        <taxon>Paenibacillus</taxon>
    </lineage>
</organism>
<dbReference type="InterPro" id="IPR000524">
    <property type="entry name" value="Tscrpt_reg_HTH_GntR"/>
</dbReference>
<gene>
    <name evidence="6" type="ORF">FRY98_08520</name>
</gene>
<dbReference type="InterPro" id="IPR028082">
    <property type="entry name" value="Peripla_BP_I"/>
</dbReference>
<dbReference type="InterPro" id="IPR036388">
    <property type="entry name" value="WH-like_DNA-bd_sf"/>
</dbReference>
<evidence type="ECO:0000313" key="7">
    <source>
        <dbReference type="Proteomes" id="UP000325218"/>
    </source>
</evidence>
<keyword evidence="4" id="KW-0804">Transcription</keyword>
<dbReference type="OrthoDB" id="9813468at2"/>
<dbReference type="EMBL" id="VSDO01000002">
    <property type="protein sequence ID" value="TYA12746.1"/>
    <property type="molecule type" value="Genomic_DNA"/>
</dbReference>
<keyword evidence="7" id="KW-1185">Reference proteome</keyword>
<dbReference type="InterPro" id="IPR036390">
    <property type="entry name" value="WH_DNA-bd_sf"/>
</dbReference>
<evidence type="ECO:0000256" key="4">
    <source>
        <dbReference type="ARBA" id="ARBA00023163"/>
    </source>
</evidence>
<evidence type="ECO:0000256" key="3">
    <source>
        <dbReference type="ARBA" id="ARBA00023125"/>
    </source>
</evidence>
<dbReference type="SMART" id="SM00345">
    <property type="entry name" value="HTH_GNTR"/>
    <property type="match status" value="1"/>
</dbReference>
<dbReference type="AlphaFoldDB" id="A0A5D0CRX9"/>
<dbReference type="SUPFAM" id="SSF46785">
    <property type="entry name" value="Winged helix' DNA-binding domain"/>
    <property type="match status" value="1"/>
</dbReference>
<proteinExistence type="predicted"/>
<dbReference type="SUPFAM" id="SSF53822">
    <property type="entry name" value="Periplasmic binding protein-like I"/>
    <property type="match status" value="1"/>
</dbReference>
<dbReference type="PANTHER" id="PTHR30146:SF148">
    <property type="entry name" value="HTH-TYPE TRANSCRIPTIONAL REPRESSOR PURR-RELATED"/>
    <property type="match status" value="1"/>
</dbReference>
<comment type="caution">
    <text evidence="6">The sequence shown here is derived from an EMBL/GenBank/DDBJ whole genome shotgun (WGS) entry which is preliminary data.</text>
</comment>
<dbReference type="InterPro" id="IPR046335">
    <property type="entry name" value="LacI/GalR-like_sensor"/>
</dbReference>
<dbReference type="Pfam" id="PF13377">
    <property type="entry name" value="Peripla_BP_3"/>
    <property type="match status" value="1"/>
</dbReference>
<sequence>MRGTLYSKIVEEMKAKIASGEYKPDEQLPTEAELTERFGVSRVTSRRALEELEKLGYIYRIQGSGSFVKPLSRLHAEQQGDRVGKMVSLILPEEDDRGAMGYIRGASDWLNRHGYFLSVHQSNYDNSKERKLLEELPRRGVSAIIYYPRTPSHFDVLHKLALEDYPLVTIDKSFESLSIGSVVSDNFDGTYQAVSHLIALGHRRIGFLSSVSIESTSSVLDRYFGYCQALKDGGISVDSRFVHLDARVMIEERGRERFFEELLQLYIIEGVTAVQTENDLVAASLLNSCLDAGLRVPQDLSIIGYDNHALAEHVAVPLTTVEQNFYEIGRRAAEMVVSWLEQAAVCRDKITVPVKLVRRESAAGTDRRLEAEGARQLAE</sequence>
<dbReference type="Gene3D" id="1.10.10.10">
    <property type="entry name" value="Winged helix-like DNA-binding domain superfamily/Winged helix DNA-binding domain"/>
    <property type="match status" value="1"/>
</dbReference>
<dbReference type="GO" id="GO:0000976">
    <property type="term" value="F:transcription cis-regulatory region binding"/>
    <property type="evidence" value="ECO:0007669"/>
    <property type="project" value="TreeGrafter"/>
</dbReference>
<keyword evidence="1" id="KW-0678">Repressor</keyword>
<dbReference type="PANTHER" id="PTHR30146">
    <property type="entry name" value="LACI-RELATED TRANSCRIPTIONAL REPRESSOR"/>
    <property type="match status" value="1"/>
</dbReference>
<evidence type="ECO:0000313" key="6">
    <source>
        <dbReference type="EMBL" id="TYA12746.1"/>
    </source>
</evidence>